<dbReference type="HOGENOM" id="CLU_1369864_0_0_10"/>
<dbReference type="PANTHER" id="PTHR44858:SF1">
    <property type="entry name" value="UDP-N-ACETYLGLUCOSAMINE--PEPTIDE N-ACETYLGLUCOSAMINYLTRANSFERASE SPINDLY-RELATED"/>
    <property type="match status" value="1"/>
</dbReference>
<keyword evidence="2 3" id="KW-0802">TPR repeat</keyword>
<dbReference type="InterPro" id="IPR011990">
    <property type="entry name" value="TPR-like_helical_dom_sf"/>
</dbReference>
<dbReference type="PROSITE" id="PS50293">
    <property type="entry name" value="TPR_REGION"/>
    <property type="match status" value="1"/>
</dbReference>
<evidence type="ECO:0000256" key="1">
    <source>
        <dbReference type="ARBA" id="ARBA00022737"/>
    </source>
</evidence>
<feature type="chain" id="PRO_5003400863" evidence="4">
    <location>
        <begin position="25"/>
        <end position="200"/>
    </location>
</feature>
<dbReference type="OrthoDB" id="9785181at2"/>
<feature type="signal peptide" evidence="4">
    <location>
        <begin position="1"/>
        <end position="24"/>
    </location>
</feature>
<protein>
    <submittedName>
        <fullName evidence="5">Tetratricopeptide TPR_2 repeat-containing protein</fullName>
    </submittedName>
</protein>
<sequence length="200" mass="22327">MISIKNLLSIILLTGVLVACGNSASNKGDAFYNDGQYQEAIAAYTSYLETKPNNVQVLYNKGRAHEELDDFKKAEDSFKRALKQEPKNTQILLSLSNLYHNNDKPELALMYADHAVSVSGAPSMAYFLKARSMHKLGNVKEAIREYNTAIKMSPKNGQAYYYRGLLYVATDQTANACKDFKAAVTNNYAPAKESVKKYCR</sequence>
<feature type="repeat" description="TPR" evidence="3">
    <location>
        <begin position="55"/>
        <end position="88"/>
    </location>
</feature>
<evidence type="ECO:0000313" key="5">
    <source>
        <dbReference type="EMBL" id="AEL27989.1"/>
    </source>
</evidence>
<dbReference type="EMBL" id="CP002955">
    <property type="protein sequence ID" value="AEL27989.1"/>
    <property type="molecule type" value="Genomic_DNA"/>
</dbReference>
<dbReference type="SMART" id="SM00028">
    <property type="entry name" value="TPR"/>
    <property type="match status" value="5"/>
</dbReference>
<proteinExistence type="predicted"/>
<dbReference type="SUPFAM" id="SSF48452">
    <property type="entry name" value="TPR-like"/>
    <property type="match status" value="1"/>
</dbReference>
<dbReference type="Proteomes" id="UP000001635">
    <property type="component" value="Chromosome"/>
</dbReference>
<dbReference type="Pfam" id="PF13414">
    <property type="entry name" value="TPR_11"/>
    <property type="match status" value="1"/>
</dbReference>
<dbReference type="eggNOG" id="COG0457">
    <property type="taxonomic scope" value="Bacteria"/>
</dbReference>
<dbReference type="PROSITE" id="PS50005">
    <property type="entry name" value="TPR"/>
    <property type="match status" value="3"/>
</dbReference>
<evidence type="ECO:0000256" key="4">
    <source>
        <dbReference type="SAM" id="SignalP"/>
    </source>
</evidence>
<evidence type="ECO:0000256" key="3">
    <source>
        <dbReference type="PROSITE-ProRule" id="PRU00339"/>
    </source>
</evidence>
<dbReference type="InterPro" id="IPR019734">
    <property type="entry name" value="TPR_rpt"/>
</dbReference>
<reference evidence="6" key="1">
    <citation type="submission" date="2011-07" db="EMBL/GenBank/DDBJ databases">
        <title>The complete genome of Cyclobacterium marinum DSM 745.</title>
        <authorList>
            <person name="Lucas S."/>
            <person name="Han J."/>
            <person name="Lapidus A."/>
            <person name="Bruce D."/>
            <person name="Goodwin L."/>
            <person name="Pitluck S."/>
            <person name="Peters L."/>
            <person name="Kyrpides N."/>
            <person name="Mavromatis K."/>
            <person name="Ivanova N."/>
            <person name="Ovchinnikova G."/>
            <person name="Chertkov O."/>
            <person name="Detter J.C."/>
            <person name="Tapia R."/>
            <person name="Han C."/>
            <person name="Land M."/>
            <person name="Hauser L."/>
            <person name="Markowitz V."/>
            <person name="Cheng J.-F."/>
            <person name="Hugenholtz P."/>
            <person name="Woyke T."/>
            <person name="Wu D."/>
            <person name="Tindall B."/>
            <person name="Schuetze A."/>
            <person name="Brambilla E."/>
            <person name="Klenk H.-P."/>
            <person name="Eisen J.A."/>
        </authorList>
    </citation>
    <scope>NUCLEOTIDE SEQUENCE [LARGE SCALE GENOMIC DNA]</scope>
    <source>
        <strain evidence="6">ATCC 25205 / DSM 745 / LMG 13164 / NCIMB 1802</strain>
    </source>
</reference>
<keyword evidence="1" id="KW-0677">Repeat</keyword>
<name>G0IWJ5_CYCMS</name>
<dbReference type="PANTHER" id="PTHR44858">
    <property type="entry name" value="TETRATRICOPEPTIDE REPEAT PROTEIN 6"/>
    <property type="match status" value="1"/>
</dbReference>
<dbReference type="KEGG" id="cmr:Cycma_4286"/>
<feature type="repeat" description="TPR" evidence="3">
    <location>
        <begin position="21"/>
        <end position="54"/>
    </location>
</feature>
<keyword evidence="4" id="KW-0732">Signal</keyword>
<gene>
    <name evidence="5" type="ordered locus">Cycma_4286</name>
</gene>
<keyword evidence="6" id="KW-1185">Reference proteome</keyword>
<dbReference type="RefSeq" id="WP_014022273.1">
    <property type="nucleotide sequence ID" value="NC_015914.1"/>
</dbReference>
<dbReference type="AlphaFoldDB" id="G0IWJ5"/>
<dbReference type="Pfam" id="PF13432">
    <property type="entry name" value="TPR_16"/>
    <property type="match status" value="1"/>
</dbReference>
<accession>G0IWJ5</accession>
<organism evidence="5 6">
    <name type="scientific">Cyclobacterium marinum (strain ATCC 25205 / DSM 745 / LMG 13164 / NCIMB 1802)</name>
    <name type="common">Flectobacillus marinus</name>
    <dbReference type="NCBI Taxonomy" id="880070"/>
    <lineage>
        <taxon>Bacteria</taxon>
        <taxon>Pseudomonadati</taxon>
        <taxon>Bacteroidota</taxon>
        <taxon>Cytophagia</taxon>
        <taxon>Cytophagales</taxon>
        <taxon>Cyclobacteriaceae</taxon>
        <taxon>Cyclobacterium</taxon>
    </lineage>
</organism>
<evidence type="ECO:0000256" key="2">
    <source>
        <dbReference type="ARBA" id="ARBA00022803"/>
    </source>
</evidence>
<dbReference type="STRING" id="880070.Cycma_4286"/>
<dbReference type="Gene3D" id="1.25.40.10">
    <property type="entry name" value="Tetratricopeptide repeat domain"/>
    <property type="match status" value="2"/>
</dbReference>
<dbReference type="InterPro" id="IPR050498">
    <property type="entry name" value="Ycf3"/>
</dbReference>
<dbReference type="PROSITE" id="PS51257">
    <property type="entry name" value="PROKAR_LIPOPROTEIN"/>
    <property type="match status" value="1"/>
</dbReference>
<evidence type="ECO:0000313" key="6">
    <source>
        <dbReference type="Proteomes" id="UP000001635"/>
    </source>
</evidence>
<feature type="repeat" description="TPR" evidence="3">
    <location>
        <begin position="123"/>
        <end position="156"/>
    </location>
</feature>